<sequence>MENTKKPLRILPFVIGSLGSFTYEFQNLLRTLRTPTRLFKKIACDISPDVLQDSFSLYVNYMGPNRPPIIFSKPTPTTSDSIVPSVSALEPIAPTAFKFKGNSRL</sequence>
<protein>
    <submittedName>
        <fullName evidence="1">Uncharacterized protein</fullName>
    </submittedName>
</protein>
<reference evidence="1 2" key="1">
    <citation type="journal article" date="2014" name="Genome Biol. Evol.">
        <title>The genome of the myxosporean Thelohanellus kitauei shows adaptations to nutrient acquisition within its fish host.</title>
        <authorList>
            <person name="Yang Y."/>
            <person name="Xiong J."/>
            <person name="Zhou Z."/>
            <person name="Huo F."/>
            <person name="Miao W."/>
            <person name="Ran C."/>
            <person name="Liu Y."/>
            <person name="Zhang J."/>
            <person name="Feng J."/>
            <person name="Wang M."/>
            <person name="Wang M."/>
            <person name="Wang L."/>
            <person name="Yao B."/>
        </authorList>
    </citation>
    <scope>NUCLEOTIDE SEQUENCE [LARGE SCALE GENOMIC DNA]</scope>
    <source>
        <strain evidence="1">Wuqing</strain>
    </source>
</reference>
<name>A0A0C2NE32_THEKT</name>
<comment type="caution">
    <text evidence="1">The sequence shown here is derived from an EMBL/GenBank/DDBJ whole genome shotgun (WGS) entry which is preliminary data.</text>
</comment>
<evidence type="ECO:0000313" key="2">
    <source>
        <dbReference type="Proteomes" id="UP000031668"/>
    </source>
</evidence>
<dbReference type="Proteomes" id="UP000031668">
    <property type="component" value="Unassembled WGS sequence"/>
</dbReference>
<keyword evidence="2" id="KW-1185">Reference proteome</keyword>
<gene>
    <name evidence="1" type="ORF">RF11_02891</name>
</gene>
<accession>A0A0C2NE32</accession>
<dbReference type="EMBL" id="JWZT01001315">
    <property type="protein sequence ID" value="KII72267.1"/>
    <property type="molecule type" value="Genomic_DNA"/>
</dbReference>
<proteinExistence type="predicted"/>
<dbReference type="AlphaFoldDB" id="A0A0C2NE32"/>
<evidence type="ECO:0000313" key="1">
    <source>
        <dbReference type="EMBL" id="KII72267.1"/>
    </source>
</evidence>
<organism evidence="1 2">
    <name type="scientific">Thelohanellus kitauei</name>
    <name type="common">Myxosporean</name>
    <dbReference type="NCBI Taxonomy" id="669202"/>
    <lineage>
        <taxon>Eukaryota</taxon>
        <taxon>Metazoa</taxon>
        <taxon>Cnidaria</taxon>
        <taxon>Myxozoa</taxon>
        <taxon>Myxosporea</taxon>
        <taxon>Bivalvulida</taxon>
        <taxon>Platysporina</taxon>
        <taxon>Myxobolidae</taxon>
        <taxon>Thelohanellus</taxon>
    </lineage>
</organism>